<gene>
    <name evidence="2" type="ORF">KQJ23_09695</name>
</gene>
<dbReference type="RefSeq" id="WP_216478637.1">
    <property type="nucleotide sequence ID" value="NZ_JAHLQJ010000007.1"/>
</dbReference>
<dbReference type="EMBL" id="JAHLQJ010000007">
    <property type="protein sequence ID" value="MBU5672094.1"/>
    <property type="molecule type" value="Genomic_DNA"/>
</dbReference>
<dbReference type="Pfam" id="PF11518">
    <property type="entry name" value="DUF3221"/>
    <property type="match status" value="1"/>
</dbReference>
<dbReference type="PROSITE" id="PS51257">
    <property type="entry name" value="PROKAR_LIPOPROTEIN"/>
    <property type="match status" value="1"/>
</dbReference>
<keyword evidence="1" id="KW-0732">Signal</keyword>
<proteinExistence type="predicted"/>
<protein>
    <submittedName>
        <fullName evidence="2">YobA family protein</fullName>
    </submittedName>
</protein>
<feature type="signal peptide" evidence="1">
    <location>
        <begin position="1"/>
        <end position="20"/>
    </location>
</feature>
<reference evidence="2 3" key="1">
    <citation type="submission" date="2021-06" db="EMBL/GenBank/DDBJ databases">
        <authorList>
            <person name="Sun Q."/>
            <person name="Li D."/>
        </authorList>
    </citation>
    <scope>NUCLEOTIDE SEQUENCE [LARGE SCALE GENOMIC DNA]</scope>
    <source>
        <strain evidence="2 3">MSJ-6</strain>
    </source>
</reference>
<evidence type="ECO:0000256" key="1">
    <source>
        <dbReference type="SAM" id="SignalP"/>
    </source>
</evidence>
<evidence type="ECO:0000313" key="3">
    <source>
        <dbReference type="Proteomes" id="UP000743001"/>
    </source>
</evidence>
<evidence type="ECO:0000313" key="2">
    <source>
        <dbReference type="EMBL" id="MBU5672094.1"/>
    </source>
</evidence>
<keyword evidence="3" id="KW-1185">Reference proteome</keyword>
<dbReference type="Proteomes" id="UP000743001">
    <property type="component" value="Unassembled WGS sequence"/>
</dbReference>
<comment type="caution">
    <text evidence="2">The sequence shown here is derived from an EMBL/GenBank/DDBJ whole genome shotgun (WGS) entry which is preliminary data.</text>
</comment>
<accession>A0ABS6FQ62</accession>
<feature type="chain" id="PRO_5046858799" evidence="1">
    <location>
        <begin position="21"/>
        <end position="108"/>
    </location>
</feature>
<dbReference type="InterPro" id="IPR021598">
    <property type="entry name" value="DUF3221"/>
</dbReference>
<name>A0ABS6FQ62_9BACL</name>
<organism evidence="2 3">
    <name type="scientific">Paenibacillus brevis</name>
    <dbReference type="NCBI Taxonomy" id="2841508"/>
    <lineage>
        <taxon>Bacteria</taxon>
        <taxon>Bacillati</taxon>
        <taxon>Bacillota</taxon>
        <taxon>Bacilli</taxon>
        <taxon>Bacillales</taxon>
        <taxon>Paenibacillaceae</taxon>
        <taxon>Paenibacillus</taxon>
    </lineage>
</organism>
<sequence>MKRILLLVLLLTIFSGCKISDQTKNQAGYEGEGYILEVAEDRILIVEQQYLNKTWEEIMHDYVGEAIWLRTKTKNLKPGQRVYYRVKGGINESYPSQADATEIKIINE</sequence>